<dbReference type="SUPFAM" id="SSF53850">
    <property type="entry name" value="Periplasmic binding protein-like II"/>
    <property type="match status" value="1"/>
</dbReference>
<comment type="subcellular location">
    <subcellularLocation>
        <location evidence="1">Cell membrane</location>
        <topology evidence="1">Multi-pass membrane protein</topology>
    </subcellularLocation>
</comment>
<feature type="non-terminal residue" evidence="15">
    <location>
        <position position="1"/>
    </location>
</feature>
<evidence type="ECO:0000256" key="9">
    <source>
        <dbReference type="ARBA" id="ARBA00023170"/>
    </source>
</evidence>
<evidence type="ECO:0000256" key="11">
    <source>
        <dbReference type="ARBA" id="ARBA00023286"/>
    </source>
</evidence>
<dbReference type="SUPFAM" id="SSF47473">
    <property type="entry name" value="EF-hand"/>
    <property type="match status" value="1"/>
</dbReference>
<dbReference type="PANTHER" id="PTHR42643">
    <property type="entry name" value="IONOTROPIC RECEPTOR 20A-RELATED"/>
    <property type="match status" value="1"/>
</dbReference>
<evidence type="ECO:0000256" key="4">
    <source>
        <dbReference type="ARBA" id="ARBA00022692"/>
    </source>
</evidence>
<dbReference type="InterPro" id="IPR019594">
    <property type="entry name" value="Glu/Gly-bd"/>
</dbReference>
<keyword evidence="4" id="KW-0812">Transmembrane</keyword>
<keyword evidence="2" id="KW-0813">Transport</keyword>
<keyword evidence="10" id="KW-0325">Glycoprotein</keyword>
<evidence type="ECO:0000256" key="8">
    <source>
        <dbReference type="ARBA" id="ARBA00023136"/>
    </source>
</evidence>
<dbReference type="Gene3D" id="1.10.287.70">
    <property type="match status" value="1"/>
</dbReference>
<evidence type="ECO:0000256" key="10">
    <source>
        <dbReference type="ARBA" id="ARBA00023180"/>
    </source>
</evidence>
<keyword evidence="8" id="KW-0472">Membrane</keyword>
<dbReference type="Pfam" id="PF10613">
    <property type="entry name" value="Lig_chan-Glu_bd"/>
    <property type="match status" value="1"/>
</dbReference>
<reference evidence="15 16" key="1">
    <citation type="submission" date="2017-03" db="EMBL/GenBank/DDBJ databases">
        <title>Genome of the blue death feigning beetle - Asbolus verrucosus.</title>
        <authorList>
            <person name="Rider S.D."/>
        </authorList>
    </citation>
    <scope>NUCLEOTIDE SEQUENCE [LARGE SCALE GENOMIC DNA]</scope>
    <source>
        <strain evidence="15">Butters</strain>
        <tissue evidence="15">Head and leg muscle</tissue>
    </source>
</reference>
<evidence type="ECO:0000256" key="6">
    <source>
        <dbReference type="ARBA" id="ARBA00022989"/>
    </source>
</evidence>
<keyword evidence="3" id="KW-1003">Cell membrane</keyword>
<evidence type="ECO:0000256" key="5">
    <source>
        <dbReference type="ARBA" id="ARBA00022837"/>
    </source>
</evidence>
<dbReference type="GO" id="GO:0015276">
    <property type="term" value="F:ligand-gated monoatomic ion channel activity"/>
    <property type="evidence" value="ECO:0007669"/>
    <property type="project" value="InterPro"/>
</dbReference>
<dbReference type="EMBL" id="QDEB01023075">
    <property type="protein sequence ID" value="RZC40792.1"/>
    <property type="molecule type" value="Genomic_DNA"/>
</dbReference>
<evidence type="ECO:0000313" key="16">
    <source>
        <dbReference type="Proteomes" id="UP000292052"/>
    </source>
</evidence>
<keyword evidence="11" id="KW-1071">Ligand-gated ion channel</keyword>
<evidence type="ECO:0000256" key="3">
    <source>
        <dbReference type="ARBA" id="ARBA00022475"/>
    </source>
</evidence>
<keyword evidence="13" id="KW-0732">Signal</keyword>
<feature type="chain" id="PRO_5019723334" description="Ionotropic glutamate receptor L-glutamate and glycine-binding domain-containing protein" evidence="13">
    <location>
        <begin position="22"/>
        <end position="734"/>
    </location>
</feature>
<gene>
    <name evidence="15" type="ORF">BDFB_004391</name>
</gene>
<dbReference type="GO" id="GO:0005886">
    <property type="term" value="C:plasma membrane"/>
    <property type="evidence" value="ECO:0007669"/>
    <property type="project" value="UniProtKB-SubCell"/>
</dbReference>
<keyword evidence="16" id="KW-1185">Reference proteome</keyword>
<dbReference type="PANTHER" id="PTHR42643:SF24">
    <property type="entry name" value="IONOTROPIC RECEPTOR 60A"/>
    <property type="match status" value="1"/>
</dbReference>
<evidence type="ECO:0000256" key="7">
    <source>
        <dbReference type="ARBA" id="ARBA00023065"/>
    </source>
</evidence>
<evidence type="ECO:0000256" key="2">
    <source>
        <dbReference type="ARBA" id="ARBA00022448"/>
    </source>
</evidence>
<dbReference type="Proteomes" id="UP000292052">
    <property type="component" value="Unassembled WGS sequence"/>
</dbReference>
<keyword evidence="9" id="KW-0675">Receptor</keyword>
<dbReference type="PROSITE" id="PS00018">
    <property type="entry name" value="EF_HAND_1"/>
    <property type="match status" value="1"/>
</dbReference>
<evidence type="ECO:0000259" key="14">
    <source>
        <dbReference type="Pfam" id="PF10613"/>
    </source>
</evidence>
<feature type="domain" description="Ionotropic glutamate receptor L-glutamate and glycine-binding" evidence="14">
    <location>
        <begin position="193"/>
        <end position="290"/>
    </location>
</feature>
<evidence type="ECO:0000313" key="15">
    <source>
        <dbReference type="EMBL" id="RZC40792.1"/>
    </source>
</evidence>
<feature type="signal peptide" evidence="13">
    <location>
        <begin position="1"/>
        <end position="21"/>
    </location>
</feature>
<evidence type="ECO:0000256" key="1">
    <source>
        <dbReference type="ARBA" id="ARBA00004651"/>
    </source>
</evidence>
<sequence>LELSSTAIMLLVVLIVSSAWAFDLPTNREEISSGILGQFLDYDLVIHFDSTAIPHLDKIFATKNHEHQAVHLVNYDEVNRIKTRPKGYKYVNIVHLQNPFDFESYSSIDYNLYQFDVVLFILEDYTTAQIHSSQIWRITGLDGASSIFIYSDGLMFYCCYYCGNATAILQEIPTEGLRQRLNDYSDFNGHVFKIAYTDFPPFFWREDGSYRAQGAEGELLHEFSKVHNFKYDLISYRNEGRKGAWQAMVEGVQSRDVDWAVGGLSVSIKRGIYTDFTRYIKTQGFAVLYATYEQTWTVFESFLLVFEWLVWICIGSSIVGVCCVSKIVDSRRSCWYYVKLALMSIVEQTASALQMRFLKVSCLRLIFAIWWLSLLSLTSVYKSQLASTLIKPSFKEPGRIEALVERGFKFQVNKEDWSVLKENLVSSLDDVYAKVLRAVDDDLEFCQSVVAACGEKIAVIDEEIPIQYDINRRCINIITPEELSRLRLINENIFPSTYHAWSMRVGLPFRLTFSKTIGRMDDYGLIHHCFFNFFWKNSHQVAINVMGAFLGKIWNRFWEFPIKRKPICFYMQKNFTTTGEEKFEDEEEVEDDPFKELQDKIVEKLTQASKEDENWHENLFPHWDKLTIDNLNNIFILFASSTNGMMDFHNFCKCLDSFGDSTPRTIRLEKFKKQDTDEDRFINYDEFLSLVYNFDSVDEIERLRGVAKTCYDLAQQIRSVNSLSIGEQLQQGLF</sequence>
<dbReference type="InterPro" id="IPR052192">
    <property type="entry name" value="Insect_Ionotropic_Sensory_Rcpt"/>
</dbReference>
<accession>A0A482W6P0</accession>
<comment type="caution">
    <text evidence="15">The sequence shown here is derived from an EMBL/GenBank/DDBJ whole genome shotgun (WGS) entry which is preliminary data.</text>
</comment>
<dbReference type="OrthoDB" id="6762463at2759"/>
<proteinExistence type="predicted"/>
<keyword evidence="12" id="KW-0407">Ion channel</keyword>
<name>A0A482W6P0_ASBVE</name>
<organism evidence="15 16">
    <name type="scientific">Asbolus verrucosus</name>
    <name type="common">Desert ironclad beetle</name>
    <dbReference type="NCBI Taxonomy" id="1661398"/>
    <lineage>
        <taxon>Eukaryota</taxon>
        <taxon>Metazoa</taxon>
        <taxon>Ecdysozoa</taxon>
        <taxon>Arthropoda</taxon>
        <taxon>Hexapoda</taxon>
        <taxon>Insecta</taxon>
        <taxon>Pterygota</taxon>
        <taxon>Neoptera</taxon>
        <taxon>Endopterygota</taxon>
        <taxon>Coleoptera</taxon>
        <taxon>Polyphaga</taxon>
        <taxon>Cucujiformia</taxon>
        <taxon>Tenebrionidae</taxon>
        <taxon>Pimeliinae</taxon>
        <taxon>Asbolus</taxon>
    </lineage>
</organism>
<evidence type="ECO:0000256" key="13">
    <source>
        <dbReference type="SAM" id="SignalP"/>
    </source>
</evidence>
<evidence type="ECO:0000256" key="12">
    <source>
        <dbReference type="ARBA" id="ARBA00023303"/>
    </source>
</evidence>
<keyword evidence="5" id="KW-0106">Calcium</keyword>
<protein>
    <recommendedName>
        <fullName evidence="14">Ionotropic glutamate receptor L-glutamate and glycine-binding domain-containing protein</fullName>
    </recommendedName>
</protein>
<dbReference type="InterPro" id="IPR018247">
    <property type="entry name" value="EF_Hand_1_Ca_BS"/>
</dbReference>
<dbReference type="Gene3D" id="3.40.190.10">
    <property type="entry name" value="Periplasmic binding protein-like II"/>
    <property type="match status" value="1"/>
</dbReference>
<keyword evidence="7" id="KW-0406">Ion transport</keyword>
<dbReference type="InterPro" id="IPR011992">
    <property type="entry name" value="EF-hand-dom_pair"/>
</dbReference>
<dbReference type="Gene3D" id="1.10.238.10">
    <property type="entry name" value="EF-hand"/>
    <property type="match status" value="1"/>
</dbReference>
<keyword evidence="6" id="KW-1133">Transmembrane helix</keyword>
<dbReference type="AlphaFoldDB" id="A0A482W6P0"/>